<evidence type="ECO:0000259" key="5">
    <source>
        <dbReference type="Pfam" id="PF13847"/>
    </source>
</evidence>
<evidence type="ECO:0000256" key="4">
    <source>
        <dbReference type="ARBA" id="ARBA00022691"/>
    </source>
</evidence>
<feature type="domain" description="Methyltransferase" evidence="5">
    <location>
        <begin position="45"/>
        <end position="123"/>
    </location>
</feature>
<evidence type="ECO:0000256" key="1">
    <source>
        <dbReference type="ARBA" id="ARBA00010633"/>
    </source>
</evidence>
<organism evidence="6 7">
    <name type="scientific">Tieghemostelium lacteum</name>
    <name type="common">Slime mold</name>
    <name type="synonym">Dictyostelium lacteum</name>
    <dbReference type="NCBI Taxonomy" id="361077"/>
    <lineage>
        <taxon>Eukaryota</taxon>
        <taxon>Amoebozoa</taxon>
        <taxon>Evosea</taxon>
        <taxon>Eumycetozoa</taxon>
        <taxon>Dictyostelia</taxon>
        <taxon>Dictyosteliales</taxon>
        <taxon>Raperosteliaceae</taxon>
        <taxon>Tieghemostelium</taxon>
    </lineage>
</organism>
<dbReference type="FunCoup" id="A0A151ZIF5">
    <property type="interactions" value="21"/>
</dbReference>
<dbReference type="STRING" id="361077.A0A151ZIF5"/>
<keyword evidence="7" id="KW-1185">Reference proteome</keyword>
<sequence>MDDKDESTSWIPFLEEDDPLPGQICPYATTSQASIKKMLEIAEIKPDDILLDLGTGDGRIVLYAAKHFGIRGIGLDINPDLIQKANEQAKIDKVEHLVSFQVRNFAEESFDYTLKCIDSSIESKHVYPTIIACYLIPKALKIIEPRLKEIVRTKGPETQERDIRMVSIIFSFERWSYSNRDPSLNIFLYNQSSVDFTPKERNLDTSNPIFI</sequence>
<proteinExistence type="inferred from homology"/>
<evidence type="ECO:0000256" key="3">
    <source>
        <dbReference type="ARBA" id="ARBA00022679"/>
    </source>
</evidence>
<protein>
    <recommendedName>
        <fullName evidence="5">Methyltransferase domain-containing protein</fullName>
    </recommendedName>
</protein>
<dbReference type="Pfam" id="PF13847">
    <property type="entry name" value="Methyltransf_31"/>
    <property type="match status" value="1"/>
</dbReference>
<dbReference type="GO" id="GO:0032259">
    <property type="term" value="P:methylation"/>
    <property type="evidence" value="ECO:0007669"/>
    <property type="project" value="UniProtKB-KW"/>
</dbReference>
<evidence type="ECO:0000313" key="7">
    <source>
        <dbReference type="Proteomes" id="UP000076078"/>
    </source>
</evidence>
<evidence type="ECO:0000313" key="6">
    <source>
        <dbReference type="EMBL" id="KYQ93695.1"/>
    </source>
</evidence>
<dbReference type="InterPro" id="IPR025714">
    <property type="entry name" value="Methyltranfer_dom"/>
</dbReference>
<dbReference type="PANTHER" id="PTHR13610:SF11">
    <property type="entry name" value="METHYLTRANSFERASE DOMAIN-CONTAINING PROTEIN"/>
    <property type="match status" value="1"/>
</dbReference>
<dbReference type="InterPro" id="IPR029063">
    <property type="entry name" value="SAM-dependent_MTases_sf"/>
</dbReference>
<dbReference type="CDD" id="cd02440">
    <property type="entry name" value="AdoMet_MTases"/>
    <property type="match status" value="1"/>
</dbReference>
<accession>A0A151ZIF5</accession>
<dbReference type="InParanoid" id="A0A151ZIF5"/>
<keyword evidence="4" id="KW-0949">S-adenosyl-L-methionine</keyword>
<evidence type="ECO:0000256" key="2">
    <source>
        <dbReference type="ARBA" id="ARBA00022603"/>
    </source>
</evidence>
<keyword evidence="3" id="KW-0808">Transferase</keyword>
<dbReference type="OrthoDB" id="66144at2759"/>
<dbReference type="SUPFAM" id="SSF53335">
    <property type="entry name" value="S-adenosyl-L-methionine-dependent methyltransferases"/>
    <property type="match status" value="1"/>
</dbReference>
<dbReference type="Proteomes" id="UP000076078">
    <property type="component" value="Unassembled WGS sequence"/>
</dbReference>
<dbReference type="PANTHER" id="PTHR13610">
    <property type="entry name" value="METHYLTRANSFERASE DOMAIN-CONTAINING PROTEIN"/>
    <property type="match status" value="1"/>
</dbReference>
<reference evidence="6 7" key="1">
    <citation type="submission" date="2015-12" db="EMBL/GenBank/DDBJ databases">
        <title>Dictyostelia acquired genes for synthesis and detection of signals that induce cell-type specialization by lateral gene transfer from prokaryotes.</title>
        <authorList>
            <person name="Gloeckner G."/>
            <person name="Schaap P."/>
        </authorList>
    </citation>
    <scope>NUCLEOTIDE SEQUENCE [LARGE SCALE GENOMIC DNA]</scope>
    <source>
        <strain evidence="6 7">TK</strain>
    </source>
</reference>
<dbReference type="EMBL" id="LODT01000025">
    <property type="protein sequence ID" value="KYQ93695.1"/>
    <property type="molecule type" value="Genomic_DNA"/>
</dbReference>
<dbReference type="GO" id="GO:1905706">
    <property type="term" value="P:regulation of mitochondrial ATP synthesis coupled proton transport"/>
    <property type="evidence" value="ECO:0007669"/>
    <property type="project" value="TreeGrafter"/>
</dbReference>
<gene>
    <name evidence="6" type="ORF">DLAC_05083</name>
</gene>
<dbReference type="InterPro" id="IPR026170">
    <property type="entry name" value="FAM173A/B"/>
</dbReference>
<dbReference type="OMA" id="CYLIPRA"/>
<comment type="caution">
    <text evidence="6">The sequence shown here is derived from an EMBL/GenBank/DDBJ whole genome shotgun (WGS) entry which is preliminary data.</text>
</comment>
<keyword evidence="2" id="KW-0489">Methyltransferase</keyword>
<comment type="similarity">
    <text evidence="1">Belongs to the ANT/ATPSC lysine N-methyltransferase family.</text>
</comment>
<dbReference type="Gene3D" id="3.40.50.150">
    <property type="entry name" value="Vaccinia Virus protein VP39"/>
    <property type="match status" value="1"/>
</dbReference>
<dbReference type="GO" id="GO:0016279">
    <property type="term" value="F:protein-lysine N-methyltransferase activity"/>
    <property type="evidence" value="ECO:0007669"/>
    <property type="project" value="InterPro"/>
</dbReference>
<name>A0A151ZIF5_TIELA</name>
<dbReference type="AlphaFoldDB" id="A0A151ZIF5"/>
<dbReference type="GO" id="GO:0005739">
    <property type="term" value="C:mitochondrion"/>
    <property type="evidence" value="ECO:0007669"/>
    <property type="project" value="TreeGrafter"/>
</dbReference>